<proteinExistence type="predicted"/>
<evidence type="ECO:0000313" key="1">
    <source>
        <dbReference type="EMBL" id="KAK3243930.1"/>
    </source>
</evidence>
<protein>
    <submittedName>
        <fullName evidence="1">Uncharacterized protein</fullName>
    </submittedName>
</protein>
<sequence>MNQTDMTPARLKTSIAGFPSDDAAVTTPNTLREVFSQRKAKQGSRDDAAEKADTMANTVTFSETSSETHKGPEAAVCSALSDSEDVKPKSNACCYYLRKLLYIVTGTLLCAVIHDVARVVCHAAVPEKDIYVRSVDVRFPEQDPGSELRISGNISMSSYLLLTGFEGKSIDCEAFLFSRQRGASPEDDLTTLASMSWNNSQTSYDQQKPGGNHKITHLMSLSAHGNVQLEPLAVHRNINELELNIFNINVEEMQNLMMSDTRKSEHGQRIDSTLPPVEQVHLSCKAVIEFKLFGIVPHPLSVFLDETIQQKMFGGLNSEEFVDMQVEKRKVTALRSFEETSSNWSSVKEKKQSDSSKAVPMSKILSAISITHSTIKGGKHGMLGLTLEVAYDRLVNQSFWSEQWTSSEIRTTGMFARLSTARVHLPRLSVTSRAFNPLDEKAYQGPESVNITAQSEEVTINVLSVLENETSISPQVNVALVCEYMNRAGDWHNCIRAGFWELRDDLRAVEDKLNLRKLLKAPWQHMNIWARGDDIVDDTRRLPPTSLTWSAVREQMDALYMQGKHPAERGLLDEEIPFLEELRPEEAFSMNITCNNLLCDFGNNMASTTLSLVASENYVVCSLTVGTKLRANGTLVGGENDVGEWISYTKLEMTWDSDTTAALQATARLSEDKQYGSMYILCDAEDWIGLEAFNGSGILNVDEDANYAEMSMRIIEIHKEESGENEEWLHVSSSVDVTSEGDAHSLSAHALVRVDGDEQMSMSTAAGYDDGGADMDMTVAWDQEEYLRSVAHVRSTDAGDDATAVEMAALLRVDDKQVFDMVGNGTWREDEGAAMVLTVEGDDEDEEWLHVSSSVDVTSEGDAHSLSAHALVRVDGDEQMSMSTAAGYDDGGADMDMTVAWDQEEYLRSVAHVRSTDAGDDATAVEMAALLRVDDKQVFDMVGNGTWREDEGAAMVLTVEGDDEDEEWLHVSSSVDVTSEGDAHSLSAHALVRVDGDEQMSMSTAAGYDDGGADMDMTVAWDQEEYLRSVAHVRSTDAGDDATAVEMAALLRVDDKQVFDMVGNGTWREDEGAAMVLTVEGDDEDEEWLHVSSSVDVTSEGDAHSLSAHALVRVDGDEQMSMSTAAGYDDGGADMNMTVAWDQEEYLRSVAHVRSTDAGDDATAVEMAALLRVDDKQVFDMVGNGTWREDEGAAMVLTVEGDDEDEEWLHVSSSVDVTSEGDAHSLSAHALVRVDGDEQMSMSTAAGYDDGGADMDMTVAWDQEEYLRSVAHVRSTDAGDDATAVEMAALLRVDDKQVFDMVGNGTWREDEGAAMVLTVEGDDEDEEWLHVSSSVDVTSEGDAHSLSAHALVRVDGDEQMSMSTAAGYDDGGADMNMTVAWDQEEYLRSAAHVRSTDAGDAATAVEMAALLCVDDKQVFDMVGNGTWREDEGAAMVLTVEGDDEDEEWLHVSSSVDVTSEGDAHSLSAHALVRVDGDEQMSMSTAAGYDDGGADMDMTVAWDQEEYLRSVAHVRSTDAGDDATAVEMAALLRGDDKQVFDMVGNGTWREDEGAAMVLTVEGDDEDEEWLHVSSSVDVTSEGDAHSLSAHALVRVDGDEQMSMSTAAGYDDGGADMNMTVAWDQEEYLRSAAHVRSTDAGDAATAVEMAALLCVDDKQVFDMVGNGTWREDEGAAMVLTVEGDDEDEEWLHVSSSVDVTSEGDFHSLSAHALVRVDGDEQMSMSTAARYDDGGADMNMTVAWDQEEYLRSVAHVRSTDAGDAATAVEMAALLRVDDKQVFGMVGDGTWHEDQGAAMVLTVEGDDEDEEWLHVSSSVDVTSEGDAHSLSAHALVRVDGDEQMSMSTAAGYDDGGADMDMTVAWDQEEYLRSVAHVRSTDVGDDATAVEMAALLRVDAKQVFDMVGDGTWHEDEGAAMVLTVEGDDEDEEWLHVSSSVDVTSEGDAHSLSAHALVRVDGDEQMSMSTAAGYDDGGADMNMTVAWDQEEYLHMFGVLYTHDSIRFYPKCYEPHDRIATSAIDDVDDVGGLMKFRWDAEELLKLNFSVAVGDDWAESSLSLHTDGEERLHGLGCAHATDLSEDGHWHSIKAEARYDDGAEHMSVSEALAIDFREDDFANLRTSLAIFSDVYASINETCTACTAAYARLLGAHAVSPPVASYPISIANMPYHHLSTIK</sequence>
<accession>A0AAE0BXY9</accession>
<dbReference type="Proteomes" id="UP001190700">
    <property type="component" value="Unassembled WGS sequence"/>
</dbReference>
<gene>
    <name evidence="1" type="ORF">CYMTET_46441</name>
</gene>
<reference evidence="1 2" key="1">
    <citation type="journal article" date="2015" name="Genome Biol. Evol.">
        <title>Comparative Genomics of a Bacterivorous Green Alga Reveals Evolutionary Causalities and Consequences of Phago-Mixotrophic Mode of Nutrition.</title>
        <authorList>
            <person name="Burns J.A."/>
            <person name="Paasch A."/>
            <person name="Narechania A."/>
            <person name="Kim E."/>
        </authorList>
    </citation>
    <scope>NUCLEOTIDE SEQUENCE [LARGE SCALE GENOMIC DNA]</scope>
    <source>
        <strain evidence="1 2">PLY_AMNH</strain>
    </source>
</reference>
<organism evidence="1 2">
    <name type="scientific">Cymbomonas tetramitiformis</name>
    <dbReference type="NCBI Taxonomy" id="36881"/>
    <lineage>
        <taxon>Eukaryota</taxon>
        <taxon>Viridiplantae</taxon>
        <taxon>Chlorophyta</taxon>
        <taxon>Pyramimonadophyceae</taxon>
        <taxon>Pyramimonadales</taxon>
        <taxon>Pyramimonadaceae</taxon>
        <taxon>Cymbomonas</taxon>
    </lineage>
</organism>
<comment type="caution">
    <text evidence="1">The sequence shown here is derived from an EMBL/GenBank/DDBJ whole genome shotgun (WGS) entry which is preliminary data.</text>
</comment>
<evidence type="ECO:0000313" key="2">
    <source>
        <dbReference type="Proteomes" id="UP001190700"/>
    </source>
</evidence>
<dbReference type="EMBL" id="LGRX02032541">
    <property type="protein sequence ID" value="KAK3243930.1"/>
    <property type="molecule type" value="Genomic_DNA"/>
</dbReference>
<name>A0AAE0BXY9_9CHLO</name>
<keyword evidence="2" id="KW-1185">Reference proteome</keyword>